<reference evidence="1 2" key="1">
    <citation type="submission" date="2018-09" db="EMBL/GenBank/DDBJ databases">
        <title>A comparative genomics approach for identifying host-range determinants of bacteriophages infecting Streptococcus thermophilus.</title>
        <authorList>
            <person name="Szymczak P."/>
            <person name="Rau M.H."/>
            <person name="Monteiro J.M."/>
            <person name="de Pinho M.G."/>
            <person name="Filipe S.R."/>
            <person name="Vogensen F.K."/>
            <person name="Zeidan A."/>
            <person name="Janzen T."/>
        </authorList>
    </citation>
    <scope>NUCLEOTIDE SEQUENCE [LARGE SCALE GENOMIC DNA]</scope>
</reference>
<name>A0A3G8FBA1_9CAUD</name>
<accession>A0A3G8FBA1</accession>
<evidence type="ECO:0000313" key="1">
    <source>
        <dbReference type="EMBL" id="AZF92091.1"/>
    </source>
</evidence>
<evidence type="ECO:0000313" key="2">
    <source>
        <dbReference type="Proteomes" id="UP000274321"/>
    </source>
</evidence>
<dbReference type="EMBL" id="MH937509">
    <property type="protein sequence ID" value="AZF92091.1"/>
    <property type="molecule type" value="Genomic_DNA"/>
</dbReference>
<protein>
    <submittedName>
        <fullName evidence="1">Uncharacterized protein</fullName>
    </submittedName>
</protein>
<dbReference type="Proteomes" id="UP000274321">
    <property type="component" value="Segment"/>
</dbReference>
<keyword evidence="2" id="KW-1185">Reference proteome</keyword>
<proteinExistence type="predicted"/>
<organism evidence="1 2">
    <name type="scientific">Streptococcus phage CHPC1230</name>
    <dbReference type="NCBI Taxonomy" id="2365031"/>
    <lineage>
        <taxon>Viruses</taxon>
        <taxon>Duplodnaviria</taxon>
        <taxon>Heunggongvirae</taxon>
        <taxon>Uroviricota</taxon>
        <taxon>Caudoviricetes</taxon>
        <taxon>Aliceevansviridae</taxon>
        <taxon>Brussowvirus</taxon>
        <taxon>Brussowvirus CHPC1230</taxon>
    </lineage>
</organism>
<sequence length="54" mass="6153">MNVVLKAFKDKTNGKVYFAGDVYDGERTEELIGLGYVQDDKPKKKTRAKKTTEQ</sequence>
<gene>
    <name evidence="1" type="ORF">CHPC1230_0010</name>
</gene>